<reference evidence="1" key="1">
    <citation type="journal article" date="2020" name="Stud. Mycol.">
        <title>101 Dothideomycetes genomes: a test case for predicting lifestyles and emergence of pathogens.</title>
        <authorList>
            <person name="Haridas S."/>
            <person name="Albert R."/>
            <person name="Binder M."/>
            <person name="Bloem J."/>
            <person name="Labutti K."/>
            <person name="Salamov A."/>
            <person name="Andreopoulos B."/>
            <person name="Baker S."/>
            <person name="Barry K."/>
            <person name="Bills G."/>
            <person name="Bluhm B."/>
            <person name="Cannon C."/>
            <person name="Castanera R."/>
            <person name="Culley D."/>
            <person name="Daum C."/>
            <person name="Ezra D."/>
            <person name="Gonzalez J."/>
            <person name="Henrissat B."/>
            <person name="Kuo A."/>
            <person name="Liang C."/>
            <person name="Lipzen A."/>
            <person name="Lutzoni F."/>
            <person name="Magnuson J."/>
            <person name="Mondo S."/>
            <person name="Nolan M."/>
            <person name="Ohm R."/>
            <person name="Pangilinan J."/>
            <person name="Park H.-J."/>
            <person name="Ramirez L."/>
            <person name="Alfaro M."/>
            <person name="Sun H."/>
            <person name="Tritt A."/>
            <person name="Yoshinaga Y."/>
            <person name="Zwiers L.-H."/>
            <person name="Turgeon B."/>
            <person name="Goodwin S."/>
            <person name="Spatafora J."/>
            <person name="Crous P."/>
            <person name="Grigoriev I."/>
        </authorList>
    </citation>
    <scope>NUCLEOTIDE SEQUENCE</scope>
    <source>
        <strain evidence="1">CBS 119925</strain>
    </source>
</reference>
<gene>
    <name evidence="1" type="ORF">M011DRAFT_456074</name>
</gene>
<dbReference type="Gene3D" id="3.40.50.1110">
    <property type="entry name" value="SGNH hydrolase"/>
    <property type="match status" value="1"/>
</dbReference>
<evidence type="ECO:0000313" key="2">
    <source>
        <dbReference type="Proteomes" id="UP000799440"/>
    </source>
</evidence>
<evidence type="ECO:0000313" key="1">
    <source>
        <dbReference type="EMBL" id="KAF2750131.1"/>
    </source>
</evidence>
<dbReference type="AlphaFoldDB" id="A0A6A6VLN9"/>
<proteinExistence type="predicted"/>
<dbReference type="InterPro" id="IPR036514">
    <property type="entry name" value="SGNH_hydro_sf"/>
</dbReference>
<sequence>MSTTTHLPPKVDTSAFYREWKGHPIENLANVRDIIHAIRPKTPIVYLAGDSSLDNKAWVTPSDPPPVPVPEIYQQLLQSTRGEKMKPDISYWLNHLLGDQATCINAAVEESLLRERDDDLLSHDKFIQDSITSNDILIVSVGANDIALRPNTQTMLHMADLAWTTKRSNIENGSASSLKYFRKFFKEKTQAYIERMVSKHKPRAVIVCMIYYPLEASAGQTSWADLQLRALGYGQNPGQLQAAIKQMYLSGTLEIKVAGTQVMGCPLFEILDPRNADDFTARVEPSVQGGRKMAEAFEKMIREIVESV</sequence>
<protein>
    <recommendedName>
        <fullName evidence="3">SGNH hydrolase-type esterase domain-containing protein</fullName>
    </recommendedName>
</protein>
<dbReference type="OrthoDB" id="2150942at2759"/>
<name>A0A6A6VLN9_9PLEO</name>
<organism evidence="1 2">
    <name type="scientific">Sporormia fimetaria CBS 119925</name>
    <dbReference type="NCBI Taxonomy" id="1340428"/>
    <lineage>
        <taxon>Eukaryota</taxon>
        <taxon>Fungi</taxon>
        <taxon>Dikarya</taxon>
        <taxon>Ascomycota</taxon>
        <taxon>Pezizomycotina</taxon>
        <taxon>Dothideomycetes</taxon>
        <taxon>Pleosporomycetidae</taxon>
        <taxon>Pleosporales</taxon>
        <taxon>Sporormiaceae</taxon>
        <taxon>Sporormia</taxon>
    </lineage>
</organism>
<dbReference type="SUPFAM" id="SSF52266">
    <property type="entry name" value="SGNH hydrolase"/>
    <property type="match status" value="1"/>
</dbReference>
<accession>A0A6A6VLN9</accession>
<evidence type="ECO:0008006" key="3">
    <source>
        <dbReference type="Google" id="ProtNLM"/>
    </source>
</evidence>
<keyword evidence="2" id="KW-1185">Reference proteome</keyword>
<dbReference type="Proteomes" id="UP000799440">
    <property type="component" value="Unassembled WGS sequence"/>
</dbReference>
<dbReference type="EMBL" id="MU006564">
    <property type="protein sequence ID" value="KAF2750131.1"/>
    <property type="molecule type" value="Genomic_DNA"/>
</dbReference>